<dbReference type="PROSITE" id="PS50056">
    <property type="entry name" value="TYR_PHOSPHATASE_2"/>
    <property type="match status" value="1"/>
</dbReference>
<dbReference type="InterPro" id="IPR000387">
    <property type="entry name" value="Tyr_Pase_dom"/>
</dbReference>
<feature type="domain" description="Tyrosine-protein phosphatase" evidence="1">
    <location>
        <begin position="1"/>
        <end position="175"/>
    </location>
</feature>
<dbReference type="SMART" id="SM00404">
    <property type="entry name" value="PTPc_motif"/>
    <property type="match status" value="1"/>
</dbReference>
<dbReference type="PROSITE" id="PS50055">
    <property type="entry name" value="TYR_PHOSPHATASE_PTP"/>
    <property type="match status" value="1"/>
</dbReference>
<dbReference type="InterPro" id="IPR050348">
    <property type="entry name" value="Protein-Tyr_Phosphatase"/>
</dbReference>
<protein>
    <submittedName>
        <fullName evidence="3">Receptor-type tyrosine-protein phosphatase F</fullName>
    </submittedName>
</protein>
<dbReference type="InterPro" id="IPR029021">
    <property type="entry name" value="Prot-tyrosine_phosphatase-like"/>
</dbReference>
<comment type="caution">
    <text evidence="3">The sequence shown here is derived from an EMBL/GenBank/DDBJ whole genome shotgun (WGS) entry which is preliminary data.</text>
</comment>
<dbReference type="SMART" id="SM00194">
    <property type="entry name" value="PTPc"/>
    <property type="match status" value="1"/>
</dbReference>
<evidence type="ECO:0000313" key="3">
    <source>
        <dbReference type="EMBL" id="KAJ8040280.1"/>
    </source>
</evidence>
<dbReference type="Gene3D" id="3.90.190.10">
    <property type="entry name" value="Protein tyrosine phosphatase superfamily"/>
    <property type="match status" value="1"/>
</dbReference>
<dbReference type="PANTHER" id="PTHR19134">
    <property type="entry name" value="RECEPTOR-TYPE TYROSINE-PROTEIN PHOSPHATASE"/>
    <property type="match status" value="1"/>
</dbReference>
<dbReference type="OrthoDB" id="282898at2759"/>
<name>A0A9Q1C8T6_HOLLE</name>
<dbReference type="CDD" id="cd00047">
    <property type="entry name" value="PTPc"/>
    <property type="match status" value="1"/>
</dbReference>
<evidence type="ECO:0000259" key="2">
    <source>
        <dbReference type="PROSITE" id="PS50056"/>
    </source>
</evidence>
<dbReference type="InterPro" id="IPR000242">
    <property type="entry name" value="PTP_cat"/>
</dbReference>
<reference evidence="3" key="1">
    <citation type="submission" date="2021-10" db="EMBL/GenBank/DDBJ databases">
        <title>Tropical sea cucumber genome reveals ecological adaptation and Cuvierian tubules defense mechanism.</title>
        <authorList>
            <person name="Chen T."/>
        </authorList>
    </citation>
    <scope>NUCLEOTIDE SEQUENCE</scope>
    <source>
        <strain evidence="3">Nanhai2018</strain>
        <tissue evidence="3">Muscle</tissue>
    </source>
</reference>
<feature type="domain" description="Tyrosine specific protein phosphatases" evidence="2">
    <location>
        <begin position="94"/>
        <end position="166"/>
    </location>
</feature>
<dbReference type="GO" id="GO:0004725">
    <property type="term" value="F:protein tyrosine phosphatase activity"/>
    <property type="evidence" value="ECO:0007669"/>
    <property type="project" value="InterPro"/>
</dbReference>
<gene>
    <name evidence="3" type="ORF">HOLleu_14519</name>
</gene>
<dbReference type="AlphaFoldDB" id="A0A9Q1C8T6"/>
<accession>A0A9Q1C8T6</accession>
<dbReference type="Proteomes" id="UP001152320">
    <property type="component" value="Chromosome 6"/>
</dbReference>
<organism evidence="3 4">
    <name type="scientific">Holothuria leucospilota</name>
    <name type="common">Black long sea cucumber</name>
    <name type="synonym">Mertensiothuria leucospilota</name>
    <dbReference type="NCBI Taxonomy" id="206669"/>
    <lineage>
        <taxon>Eukaryota</taxon>
        <taxon>Metazoa</taxon>
        <taxon>Echinodermata</taxon>
        <taxon>Eleutherozoa</taxon>
        <taxon>Echinozoa</taxon>
        <taxon>Holothuroidea</taxon>
        <taxon>Aspidochirotacea</taxon>
        <taxon>Aspidochirotida</taxon>
        <taxon>Holothuriidae</taxon>
        <taxon>Holothuria</taxon>
    </lineage>
</organism>
<dbReference type="Pfam" id="PF00102">
    <property type="entry name" value="Y_phosphatase"/>
    <property type="match status" value="1"/>
</dbReference>
<evidence type="ECO:0000259" key="1">
    <source>
        <dbReference type="PROSITE" id="PS50055"/>
    </source>
</evidence>
<keyword evidence="3" id="KW-0675">Receptor</keyword>
<dbReference type="PRINTS" id="PR00700">
    <property type="entry name" value="PRTYPHPHTASE"/>
</dbReference>
<dbReference type="InterPro" id="IPR003595">
    <property type="entry name" value="Tyr_Pase_cat"/>
</dbReference>
<dbReference type="SUPFAM" id="SSF52799">
    <property type="entry name" value="(Phosphotyrosine protein) phosphatases II"/>
    <property type="match status" value="1"/>
</dbReference>
<keyword evidence="4" id="KW-1185">Reference proteome</keyword>
<sequence>MIWQEDVATIVMVTDRYQGNQQTGPEFYWPSKLQTSEIYDDITVLLLESTSYTTHTVRTLNLFKRNQKVHHTVRQIQIHSWEYGYVPEDEVVLISILKALKIWQDEENKNPLLVHCSNGSGASGVIIALYVLMDVIKKKEDISVFEFVKQMRDDRVDMVQTNLQYFFIFEALLAAIQSTDSLIKGDQLQKLDQSSIDQRAKHEYQVQQFLELFAICDWPHFDFEENVQVIVKLCSNVEYDSVITFKTVPLHTTSQNRKRPPPPLGGRIIATYTKK</sequence>
<proteinExistence type="predicted"/>
<dbReference type="PANTHER" id="PTHR19134:SF560">
    <property type="entry name" value="PROTEIN-TYROSINE-PHOSPHATASE"/>
    <property type="match status" value="1"/>
</dbReference>
<dbReference type="EMBL" id="JAIZAY010000006">
    <property type="protein sequence ID" value="KAJ8040280.1"/>
    <property type="molecule type" value="Genomic_DNA"/>
</dbReference>
<evidence type="ECO:0000313" key="4">
    <source>
        <dbReference type="Proteomes" id="UP001152320"/>
    </source>
</evidence>